<dbReference type="InterPro" id="IPR050655">
    <property type="entry name" value="Plant_B3_domain"/>
</dbReference>
<dbReference type="AlphaFoldDB" id="A0AAD2AF85"/>
<keyword evidence="4" id="KW-0804">Transcription</keyword>
<dbReference type="Gene3D" id="2.40.330.10">
    <property type="entry name" value="DNA-binding pseudobarrel domain"/>
    <property type="match status" value="2"/>
</dbReference>
<evidence type="ECO:0000259" key="7">
    <source>
        <dbReference type="PROSITE" id="PS50863"/>
    </source>
</evidence>
<comment type="subcellular location">
    <subcellularLocation>
        <location evidence="1">Nucleus</location>
    </subcellularLocation>
</comment>
<dbReference type="GO" id="GO:0005634">
    <property type="term" value="C:nucleus"/>
    <property type="evidence" value="ECO:0007669"/>
    <property type="project" value="UniProtKB-SubCell"/>
</dbReference>
<dbReference type="PANTHER" id="PTHR31920">
    <property type="entry name" value="B3 DOMAIN-CONTAINING"/>
    <property type="match status" value="1"/>
</dbReference>
<protein>
    <recommendedName>
        <fullName evidence="7">TF-B3 domain-containing protein</fullName>
    </recommendedName>
</protein>
<evidence type="ECO:0000313" key="8">
    <source>
        <dbReference type="EMBL" id="CAI9787259.1"/>
    </source>
</evidence>
<keyword evidence="3" id="KW-0238">DNA-binding</keyword>
<dbReference type="GO" id="GO:0003677">
    <property type="term" value="F:DNA binding"/>
    <property type="evidence" value="ECO:0007669"/>
    <property type="project" value="UniProtKB-KW"/>
</dbReference>
<keyword evidence="2" id="KW-0805">Transcription regulation</keyword>
<gene>
    <name evidence="8" type="ORF">FPE_LOCUS34689</name>
</gene>
<evidence type="ECO:0000313" key="9">
    <source>
        <dbReference type="Proteomes" id="UP000834106"/>
    </source>
</evidence>
<organism evidence="8 9">
    <name type="scientific">Fraxinus pennsylvanica</name>
    <dbReference type="NCBI Taxonomy" id="56036"/>
    <lineage>
        <taxon>Eukaryota</taxon>
        <taxon>Viridiplantae</taxon>
        <taxon>Streptophyta</taxon>
        <taxon>Embryophyta</taxon>
        <taxon>Tracheophyta</taxon>
        <taxon>Spermatophyta</taxon>
        <taxon>Magnoliopsida</taxon>
        <taxon>eudicotyledons</taxon>
        <taxon>Gunneridae</taxon>
        <taxon>Pentapetalae</taxon>
        <taxon>asterids</taxon>
        <taxon>lamiids</taxon>
        <taxon>Lamiales</taxon>
        <taxon>Oleaceae</taxon>
        <taxon>Oleeae</taxon>
        <taxon>Fraxinus</taxon>
    </lineage>
</organism>
<evidence type="ECO:0000256" key="4">
    <source>
        <dbReference type="ARBA" id="ARBA00023163"/>
    </source>
</evidence>
<proteinExistence type="predicted"/>
<dbReference type="CDD" id="cd10017">
    <property type="entry name" value="B3_DNA"/>
    <property type="match status" value="2"/>
</dbReference>
<reference evidence="8" key="1">
    <citation type="submission" date="2023-05" db="EMBL/GenBank/DDBJ databases">
        <authorList>
            <person name="Huff M."/>
        </authorList>
    </citation>
    <scope>NUCLEOTIDE SEQUENCE</scope>
</reference>
<dbReference type="SMART" id="SM01019">
    <property type="entry name" value="B3"/>
    <property type="match status" value="2"/>
</dbReference>
<keyword evidence="5" id="KW-0539">Nucleus</keyword>
<evidence type="ECO:0000256" key="3">
    <source>
        <dbReference type="ARBA" id="ARBA00023125"/>
    </source>
</evidence>
<dbReference type="Proteomes" id="UP000834106">
    <property type="component" value="Chromosome 23"/>
</dbReference>
<dbReference type="InterPro" id="IPR003340">
    <property type="entry name" value="B3_DNA-bd"/>
</dbReference>
<dbReference type="PROSITE" id="PS50863">
    <property type="entry name" value="B3"/>
    <property type="match status" value="2"/>
</dbReference>
<feature type="region of interest" description="Disordered" evidence="6">
    <location>
        <begin position="133"/>
        <end position="166"/>
    </location>
</feature>
<sequence>MGERSNLPARFYKVILPSTTTQQRLRIPNKFVEKYGNELSSIVKLTDPIDSTWCVRLVKVEETIWLHDGWEKFVEDHSIGYGYFLLFKYKGNSCFNVHIFDLTATEVEYLDNNSNFEGTNRVIQNFTHKRDISSSRNEGGINATHGRSHGVKRGNSDATKNSKSHRFYRTRSKCNIEDGRVEINENLNKSRNFSPINPSFAVVLKPYHLLKSTLYVPASFAEHLPSKPGYIELHDSNGKKWLVRFTRNLKLNENNLCSGWKKVVKEKSLKVGDTCVFELIDINKLMLKGDDLNNVFVLELFNLVYVKCNI</sequence>
<evidence type="ECO:0000256" key="5">
    <source>
        <dbReference type="ARBA" id="ARBA00023242"/>
    </source>
</evidence>
<feature type="domain" description="TF-B3" evidence="7">
    <location>
        <begin position="10"/>
        <end position="103"/>
    </location>
</feature>
<dbReference type="InterPro" id="IPR015300">
    <property type="entry name" value="DNA-bd_pseudobarrel_sf"/>
</dbReference>
<keyword evidence="9" id="KW-1185">Reference proteome</keyword>
<evidence type="ECO:0000256" key="2">
    <source>
        <dbReference type="ARBA" id="ARBA00023015"/>
    </source>
</evidence>
<evidence type="ECO:0000256" key="1">
    <source>
        <dbReference type="ARBA" id="ARBA00004123"/>
    </source>
</evidence>
<evidence type="ECO:0000256" key="6">
    <source>
        <dbReference type="SAM" id="MobiDB-lite"/>
    </source>
</evidence>
<dbReference type="Pfam" id="PF02362">
    <property type="entry name" value="B3"/>
    <property type="match status" value="2"/>
</dbReference>
<name>A0AAD2AF85_9LAMI</name>
<dbReference type="SUPFAM" id="SSF101936">
    <property type="entry name" value="DNA-binding pseudobarrel domain"/>
    <property type="match status" value="2"/>
</dbReference>
<accession>A0AAD2AF85</accession>
<feature type="domain" description="TF-B3" evidence="7">
    <location>
        <begin position="199"/>
        <end position="304"/>
    </location>
</feature>
<dbReference type="PANTHER" id="PTHR31920:SF37">
    <property type="entry name" value="B3 DOMAIN-CONTAINING TRANSCRIPTION FACTOR VRN1"/>
    <property type="match status" value="1"/>
</dbReference>
<dbReference type="EMBL" id="OU503058">
    <property type="protein sequence ID" value="CAI9787259.1"/>
    <property type="molecule type" value="Genomic_DNA"/>
</dbReference>